<reference evidence="3" key="1">
    <citation type="submission" date="2021-11" db="EMBL/GenBank/DDBJ databases">
        <authorList>
            <person name="Schell T."/>
        </authorList>
    </citation>
    <scope>NUCLEOTIDE SEQUENCE</scope>
    <source>
        <strain evidence="3">M5</strain>
    </source>
</reference>
<dbReference type="EMBL" id="CAKKLH010000063">
    <property type="protein sequence ID" value="CAH0101642.1"/>
    <property type="molecule type" value="Genomic_DNA"/>
</dbReference>
<comment type="caution">
    <text evidence="3">The sequence shown here is derived from an EMBL/GenBank/DDBJ whole genome shotgun (WGS) entry which is preliminary data.</text>
</comment>
<accession>A0A8J2RF79</accession>
<dbReference type="OrthoDB" id="6344675at2759"/>
<protein>
    <recommendedName>
        <fullName evidence="5">Secreted protein</fullName>
    </recommendedName>
</protein>
<keyword evidence="2" id="KW-0732">Signal</keyword>
<feature type="chain" id="PRO_5035308820" description="Secreted protein" evidence="2">
    <location>
        <begin position="26"/>
        <end position="148"/>
    </location>
</feature>
<name>A0A8J2RF79_9CRUS</name>
<evidence type="ECO:0000313" key="4">
    <source>
        <dbReference type="Proteomes" id="UP000789390"/>
    </source>
</evidence>
<keyword evidence="4" id="KW-1185">Reference proteome</keyword>
<evidence type="ECO:0000256" key="1">
    <source>
        <dbReference type="SAM" id="MobiDB-lite"/>
    </source>
</evidence>
<feature type="compositionally biased region" description="Polar residues" evidence="1">
    <location>
        <begin position="40"/>
        <end position="61"/>
    </location>
</feature>
<gene>
    <name evidence="3" type="ORF">DGAL_LOCUS3980</name>
</gene>
<feature type="region of interest" description="Disordered" evidence="1">
    <location>
        <begin position="35"/>
        <end position="68"/>
    </location>
</feature>
<sequence>MDLRLLALLVCCAFIVEFGGRYVEGSVYVKGGSRYPFPRPQQSNTEAASVQKNAGSSSNKQPPARSYYIDGNRRVQRDVLNSGMMTAATAGTVASIPSPAVTSLAAVGNHQKQQQHTQAVFEDQRPIDFDLNVRPMAQFIPGLKSTMN</sequence>
<dbReference type="AlphaFoldDB" id="A0A8J2RF79"/>
<feature type="signal peptide" evidence="2">
    <location>
        <begin position="1"/>
        <end position="25"/>
    </location>
</feature>
<proteinExistence type="predicted"/>
<dbReference type="Proteomes" id="UP000789390">
    <property type="component" value="Unassembled WGS sequence"/>
</dbReference>
<evidence type="ECO:0000313" key="3">
    <source>
        <dbReference type="EMBL" id="CAH0101642.1"/>
    </source>
</evidence>
<organism evidence="3 4">
    <name type="scientific">Daphnia galeata</name>
    <dbReference type="NCBI Taxonomy" id="27404"/>
    <lineage>
        <taxon>Eukaryota</taxon>
        <taxon>Metazoa</taxon>
        <taxon>Ecdysozoa</taxon>
        <taxon>Arthropoda</taxon>
        <taxon>Crustacea</taxon>
        <taxon>Branchiopoda</taxon>
        <taxon>Diplostraca</taxon>
        <taxon>Cladocera</taxon>
        <taxon>Anomopoda</taxon>
        <taxon>Daphniidae</taxon>
        <taxon>Daphnia</taxon>
    </lineage>
</organism>
<evidence type="ECO:0000256" key="2">
    <source>
        <dbReference type="SAM" id="SignalP"/>
    </source>
</evidence>
<evidence type="ECO:0008006" key="5">
    <source>
        <dbReference type="Google" id="ProtNLM"/>
    </source>
</evidence>